<feature type="region of interest" description="Disordered" evidence="1">
    <location>
        <begin position="72"/>
        <end position="97"/>
    </location>
</feature>
<sequence>MCLSHVHSTKQQTFDGQAGHGSSVQPAPKPPTRGRLLSLIPEQAEGAHDAHGKASSRLAAQATLGQACDGSVDESKASLHPTEVRNRSASPTASYCSSRTRLRREYRRNYNLERRTRRGTLENRNGRLHSRHRRRPTRDRRRERALYWNRVAFLRKSHAVRHRIAKQYCLEFAQDLAAERIAVRDFASPAERSAARSHALPVGDGALPAESSAARDTSPVKDRALPAENRTARDTASPTQDVAAQRGAGAAPKVDLATRLAVAAQREAGSAPKANLATRLAAAARCEAGAVPKTNLATRLAAAFGLDARAAPVDDTHGRRDEVEDAAGTAGKKTVEPLEAEAQDERRDLWSLLRVLGSCVVLDRSRRCFDAVLVVVVGCIMGQRRRDAGVASHAAVVFAAWRRPARSIRDAAMLASTRAEGEGARPLAEWSCHERVQGSASMSSQRLVTGEQRDSWICGRLQLGAGLEVRDDTCKVPAPDRGDLCRTHNLGSNLGKLRQGGGLPRAAAMDWNGHCVGLCGSLRDGIHERCHPSVEVRRVPAKYRRPCCRGGVPVVRFHQALQLEVLRSAAPPVHRGGCWVAARDPLLTTDRLGVFIRKTPVDQRLRHPPREQKHQNLRKLEQHDTAIARSPRVRASEQASKVTRSKGSSPTAASDDLLRYTYRTYLPTSHELLDDIVSSQPIVSFGCVQDSTDLR</sequence>
<feature type="compositionally biased region" description="Basic and acidic residues" evidence="1">
    <location>
        <begin position="218"/>
        <end position="233"/>
    </location>
</feature>
<comment type="caution">
    <text evidence="2">The sequence shown here is derived from an EMBL/GenBank/DDBJ whole genome shotgun (WGS) entry which is preliminary data.</text>
</comment>
<feature type="compositionally biased region" description="Polar residues" evidence="1">
    <location>
        <begin position="637"/>
        <end position="652"/>
    </location>
</feature>
<evidence type="ECO:0000256" key="1">
    <source>
        <dbReference type="SAM" id="MobiDB-lite"/>
    </source>
</evidence>
<feature type="compositionally biased region" description="Basic residues" evidence="1">
    <location>
        <begin position="126"/>
        <end position="139"/>
    </location>
</feature>
<dbReference type="Proteomes" id="UP000245956">
    <property type="component" value="Unassembled WGS sequence"/>
</dbReference>
<feature type="compositionally biased region" description="Basic and acidic residues" evidence="1">
    <location>
        <begin position="73"/>
        <end position="86"/>
    </location>
</feature>
<feature type="compositionally biased region" description="Basic and acidic residues" evidence="1">
    <location>
        <begin position="605"/>
        <end position="626"/>
    </location>
</feature>
<feature type="compositionally biased region" description="Basic and acidic residues" evidence="1">
    <location>
        <begin position="114"/>
        <end position="125"/>
    </location>
</feature>
<evidence type="ECO:0000313" key="3">
    <source>
        <dbReference type="Proteomes" id="UP000245956"/>
    </source>
</evidence>
<proteinExistence type="predicted"/>
<gene>
    <name evidence="2" type="ORF">PCL_01782</name>
</gene>
<organism evidence="2 3">
    <name type="scientific">Purpureocillium lilacinum</name>
    <name type="common">Paecilomyces lilacinus</name>
    <dbReference type="NCBI Taxonomy" id="33203"/>
    <lineage>
        <taxon>Eukaryota</taxon>
        <taxon>Fungi</taxon>
        <taxon>Dikarya</taxon>
        <taxon>Ascomycota</taxon>
        <taxon>Pezizomycotina</taxon>
        <taxon>Sordariomycetes</taxon>
        <taxon>Hypocreomycetidae</taxon>
        <taxon>Hypocreales</taxon>
        <taxon>Ophiocordycipitaceae</taxon>
        <taxon>Purpureocillium</taxon>
    </lineage>
</organism>
<reference evidence="2 3" key="1">
    <citation type="journal article" date="2016" name="Front. Microbiol.">
        <title>Genome and transcriptome sequences reveal the specific parasitism of the nematophagous Purpureocillium lilacinum 36-1.</title>
        <authorList>
            <person name="Xie J."/>
            <person name="Li S."/>
            <person name="Mo C."/>
            <person name="Xiao X."/>
            <person name="Peng D."/>
            <person name="Wang G."/>
            <person name="Xiao Y."/>
        </authorList>
    </citation>
    <scope>NUCLEOTIDE SEQUENCE [LARGE SCALE GENOMIC DNA]</scope>
    <source>
        <strain evidence="2 3">36-1</strain>
    </source>
</reference>
<feature type="region of interest" description="Disordered" evidence="1">
    <location>
        <begin position="1"/>
        <end position="35"/>
    </location>
</feature>
<protein>
    <submittedName>
        <fullName evidence="2">Uncharacterized protein</fullName>
    </submittedName>
</protein>
<evidence type="ECO:0000313" key="2">
    <source>
        <dbReference type="EMBL" id="PWI68693.1"/>
    </source>
</evidence>
<feature type="region of interest" description="Disordered" evidence="1">
    <location>
        <begin position="196"/>
        <end position="250"/>
    </location>
</feature>
<accession>A0A2U3E2F8</accession>
<feature type="region of interest" description="Disordered" evidence="1">
    <location>
        <begin position="114"/>
        <end position="140"/>
    </location>
</feature>
<feature type="region of interest" description="Disordered" evidence="1">
    <location>
        <begin position="605"/>
        <end position="653"/>
    </location>
</feature>
<name>A0A2U3E2F8_PURLI</name>
<dbReference type="AlphaFoldDB" id="A0A2U3E2F8"/>
<dbReference type="EMBL" id="LCWV01000014">
    <property type="protein sequence ID" value="PWI68693.1"/>
    <property type="molecule type" value="Genomic_DNA"/>
</dbReference>
<feature type="region of interest" description="Disordered" evidence="1">
    <location>
        <begin position="314"/>
        <end position="334"/>
    </location>
</feature>
<feature type="compositionally biased region" description="Polar residues" evidence="1">
    <location>
        <begin position="9"/>
        <end position="25"/>
    </location>
</feature>
<feature type="compositionally biased region" description="Polar residues" evidence="1">
    <location>
        <begin position="87"/>
        <end position="97"/>
    </location>
</feature>